<dbReference type="SUPFAM" id="SSF52980">
    <property type="entry name" value="Restriction endonuclease-like"/>
    <property type="match status" value="1"/>
</dbReference>
<reference evidence="1 2" key="1">
    <citation type="submission" date="2017-06" db="EMBL/GenBank/DDBJ databases">
        <title>Complete Genome Sequence of the Soil Carbazole-Degrading Bacterium Nocardioides aromaticivorans IC177.</title>
        <authorList>
            <person name="Vejarano F."/>
            <person name="Suzuki-Minakuchi C."/>
            <person name="Ohtsubo Y."/>
            <person name="Tsuda M."/>
            <person name="Okada K."/>
            <person name="Nojiri H."/>
        </authorList>
    </citation>
    <scope>NUCLEOTIDE SEQUENCE [LARGE SCALE GENOMIC DNA]</scope>
    <source>
        <strain evidence="1 2">IC177</strain>
    </source>
</reference>
<keyword evidence="2" id="KW-1185">Reference proteome</keyword>
<evidence type="ECO:0008006" key="3">
    <source>
        <dbReference type="Google" id="ProtNLM"/>
    </source>
</evidence>
<proteinExistence type="predicted"/>
<accession>A0ABX7PMT8</accession>
<name>A0ABX7PMT8_9ACTN</name>
<gene>
    <name evidence="1" type="ORF">CFH99_15070</name>
</gene>
<evidence type="ECO:0000313" key="2">
    <source>
        <dbReference type="Proteomes" id="UP000662818"/>
    </source>
</evidence>
<dbReference type="Proteomes" id="UP000662818">
    <property type="component" value="Chromosome"/>
</dbReference>
<dbReference type="InterPro" id="IPR011335">
    <property type="entry name" value="Restrct_endonuc-II-like"/>
</dbReference>
<dbReference type="EMBL" id="CP022295">
    <property type="protein sequence ID" value="QSR26950.1"/>
    <property type="molecule type" value="Genomic_DNA"/>
</dbReference>
<organism evidence="1 2">
    <name type="scientific">Nocardioides aromaticivorans</name>
    <dbReference type="NCBI Taxonomy" id="200618"/>
    <lineage>
        <taxon>Bacteria</taxon>
        <taxon>Bacillati</taxon>
        <taxon>Actinomycetota</taxon>
        <taxon>Actinomycetes</taxon>
        <taxon>Propionibacteriales</taxon>
        <taxon>Nocardioidaceae</taxon>
        <taxon>Nocardioides</taxon>
    </lineage>
</organism>
<protein>
    <recommendedName>
        <fullName evidence="3">Restriction endonuclease type IV Mrr domain-containing protein</fullName>
    </recommendedName>
</protein>
<sequence length="289" mass="32342">MRQIVSVPNLNFPPPTEHQEFERLVADIAEPVLGTPLVNLNGRAGQAQAGVDVSATATDGTHIGIQCKLTIGNLTISVIKEEIAKARTYKPPLARFIIATTARSDAPLQEAVRGLPQETFSVELWSWDEINNYMNRLPGVAITYAEHVLLGSQPDPERRHAEHLREALDRPAFLRRAEAEHSFVEQLQAVRDTSSFLRTGRHYTRTQQFVSALPYRRYSDEYSIRLQGLLKAVDAMDNQLRRSLDALQDPNSPDHVASMVALDGRRMEVLKAANRVFSDQDLDPLEPSS</sequence>
<evidence type="ECO:0000313" key="1">
    <source>
        <dbReference type="EMBL" id="QSR26950.1"/>
    </source>
</evidence>